<evidence type="ECO:0000256" key="3">
    <source>
        <dbReference type="ARBA" id="ARBA00023125"/>
    </source>
</evidence>
<accession>A0A9D4UJP0</accession>
<protein>
    <recommendedName>
        <fullName evidence="6">NAC domain-containing protein</fullName>
    </recommendedName>
</protein>
<dbReference type="GO" id="GO:0006355">
    <property type="term" value="P:regulation of DNA-templated transcription"/>
    <property type="evidence" value="ECO:0007669"/>
    <property type="project" value="InterPro"/>
</dbReference>
<proteinExistence type="predicted"/>
<dbReference type="PROSITE" id="PS51005">
    <property type="entry name" value="NAC"/>
    <property type="match status" value="1"/>
</dbReference>
<keyword evidence="5" id="KW-0539">Nucleus</keyword>
<evidence type="ECO:0000256" key="4">
    <source>
        <dbReference type="ARBA" id="ARBA00023163"/>
    </source>
</evidence>
<organism evidence="7 8">
    <name type="scientific">Adiantum capillus-veneris</name>
    <name type="common">Maidenhair fern</name>
    <dbReference type="NCBI Taxonomy" id="13818"/>
    <lineage>
        <taxon>Eukaryota</taxon>
        <taxon>Viridiplantae</taxon>
        <taxon>Streptophyta</taxon>
        <taxon>Embryophyta</taxon>
        <taxon>Tracheophyta</taxon>
        <taxon>Polypodiopsida</taxon>
        <taxon>Polypodiidae</taxon>
        <taxon>Polypodiales</taxon>
        <taxon>Pteridineae</taxon>
        <taxon>Pteridaceae</taxon>
        <taxon>Vittarioideae</taxon>
        <taxon>Adiantum</taxon>
    </lineage>
</organism>
<name>A0A9D4UJP0_ADICA</name>
<sequence>MSFPPNRQANLRSPRDPLEYSYSLDNHTRLTMHFVENARSFARYSSERENLPLTLQMPVKHRNVGSGYPEGGTELLPGFRFRPTDEELVSYYLRRKVCGRVLPIEVIAEIDLYKYEPWDLPEKSALPTRDLEWYFFIPRDRKYPNGSRTNRATAKGYWKSTGKDRSISSSSRAVGTKKTLVYYNGRAPKGERTNWVMHEYRLNDVECQRIHAAENGFVLCRVYQKSGPGPKNGEQYGAPVEDEDFEDSPTVDMDGSGSFKNNQIERGPNYFDESFTCENDTVSFGTDVVDRQMPCPRFEPRNLNAHFEHSCGDFQEDNMRNFTCPADGDSLSPANGKLAGAAMVAPVTSEEEGAMLEQLLSECADQLNSVDGYQDFPTTVENGCYQSGADPPSDGDFLELNDLASMSDSEEGNVLVKDNEKNVGIGANDSYRSSLQALPTLDAVDQWSNFPFGDGLSEGENLMTEVMQMQSALSTITYDSQNQSPRKNMVGSFPLPSELGLAGRTGSVQADEENVFKFLNHLTAVSEKNILRGLLESDENTALLLQDGGYYDAVPSFTDIDIGVEYTNMNTNLQASSEYGVSQVALVQSPHASKVDEVAAKAEHSDRVLQAMDLVPEDGGLSQGDAGRHSPRSLSLFLRWMDSLPTLPASAAELSPKASSPEVEKKGRFVKSMSFVGQRKKSSDSCRYSGADAWNRNPELTICLGASSEVF</sequence>
<dbReference type="Gene3D" id="2.170.150.80">
    <property type="entry name" value="NAC domain"/>
    <property type="match status" value="1"/>
</dbReference>
<dbReference type="Proteomes" id="UP000886520">
    <property type="component" value="Chromosome 15"/>
</dbReference>
<dbReference type="GO" id="GO:0003677">
    <property type="term" value="F:DNA binding"/>
    <property type="evidence" value="ECO:0007669"/>
    <property type="project" value="UniProtKB-KW"/>
</dbReference>
<evidence type="ECO:0000256" key="5">
    <source>
        <dbReference type="ARBA" id="ARBA00023242"/>
    </source>
</evidence>
<dbReference type="FunFam" id="2.170.150.80:FF:000002">
    <property type="entry name" value="Nac domain-containing protein 86"/>
    <property type="match status" value="1"/>
</dbReference>
<keyword evidence="3" id="KW-0238">DNA-binding</keyword>
<keyword evidence="2" id="KW-0805">Transcription regulation</keyword>
<dbReference type="GO" id="GO:0005634">
    <property type="term" value="C:nucleus"/>
    <property type="evidence" value="ECO:0007669"/>
    <property type="project" value="UniProtKB-SubCell"/>
</dbReference>
<comment type="subcellular location">
    <subcellularLocation>
        <location evidence="1">Nucleus</location>
    </subcellularLocation>
</comment>
<keyword evidence="8" id="KW-1185">Reference proteome</keyword>
<evidence type="ECO:0000256" key="2">
    <source>
        <dbReference type="ARBA" id="ARBA00023015"/>
    </source>
</evidence>
<evidence type="ECO:0000256" key="1">
    <source>
        <dbReference type="ARBA" id="ARBA00004123"/>
    </source>
</evidence>
<evidence type="ECO:0000313" key="7">
    <source>
        <dbReference type="EMBL" id="KAI5069126.1"/>
    </source>
</evidence>
<comment type="caution">
    <text evidence="7">The sequence shown here is derived from an EMBL/GenBank/DDBJ whole genome shotgun (WGS) entry which is preliminary data.</text>
</comment>
<dbReference type="AlphaFoldDB" id="A0A9D4UJP0"/>
<feature type="domain" description="NAC" evidence="6">
    <location>
        <begin position="75"/>
        <end position="225"/>
    </location>
</feature>
<dbReference type="PANTHER" id="PTHR31744:SF210">
    <property type="entry name" value="NAC DOMAIN-CONTAINING PROTEIN 86-LIKE"/>
    <property type="match status" value="1"/>
</dbReference>
<dbReference type="Pfam" id="PF02365">
    <property type="entry name" value="NAM"/>
    <property type="match status" value="1"/>
</dbReference>
<dbReference type="EMBL" id="JABFUD020000015">
    <property type="protein sequence ID" value="KAI5069126.1"/>
    <property type="molecule type" value="Genomic_DNA"/>
</dbReference>
<evidence type="ECO:0000259" key="6">
    <source>
        <dbReference type="PROSITE" id="PS51005"/>
    </source>
</evidence>
<dbReference type="PANTHER" id="PTHR31744">
    <property type="entry name" value="PROTEIN CUP-SHAPED COTYLEDON 2-RELATED"/>
    <property type="match status" value="1"/>
</dbReference>
<dbReference type="OrthoDB" id="1919968at2759"/>
<keyword evidence="4" id="KW-0804">Transcription</keyword>
<evidence type="ECO:0000313" key="8">
    <source>
        <dbReference type="Proteomes" id="UP000886520"/>
    </source>
</evidence>
<gene>
    <name evidence="7" type="ORF">GOP47_0015427</name>
</gene>
<reference evidence="7" key="1">
    <citation type="submission" date="2021-01" db="EMBL/GenBank/DDBJ databases">
        <title>Adiantum capillus-veneris genome.</title>
        <authorList>
            <person name="Fang Y."/>
            <person name="Liao Q."/>
        </authorList>
    </citation>
    <scope>NUCLEOTIDE SEQUENCE</scope>
    <source>
        <strain evidence="7">H3</strain>
        <tissue evidence="7">Leaf</tissue>
    </source>
</reference>
<dbReference type="SUPFAM" id="SSF101941">
    <property type="entry name" value="NAC domain"/>
    <property type="match status" value="1"/>
</dbReference>
<dbReference type="InterPro" id="IPR036093">
    <property type="entry name" value="NAC_dom_sf"/>
</dbReference>
<dbReference type="InterPro" id="IPR003441">
    <property type="entry name" value="NAC-dom"/>
</dbReference>